<gene>
    <name evidence="3" type="ORF">BCF44_104199</name>
</gene>
<accession>A0A3E0HTQ8</accession>
<proteinExistence type="predicted"/>
<feature type="signal peptide" evidence="1">
    <location>
        <begin position="1"/>
        <end position="21"/>
    </location>
</feature>
<dbReference type="Proteomes" id="UP000256269">
    <property type="component" value="Unassembled WGS sequence"/>
</dbReference>
<dbReference type="SUPFAM" id="SSF53850">
    <property type="entry name" value="Periplasmic binding protein-like II"/>
    <property type="match status" value="1"/>
</dbReference>
<evidence type="ECO:0000313" key="4">
    <source>
        <dbReference type="Proteomes" id="UP000256269"/>
    </source>
</evidence>
<dbReference type="EMBL" id="QUNO01000004">
    <property type="protein sequence ID" value="REH49933.1"/>
    <property type="molecule type" value="Genomic_DNA"/>
</dbReference>
<keyword evidence="4" id="KW-1185">Reference proteome</keyword>
<comment type="caution">
    <text evidence="3">The sequence shown here is derived from an EMBL/GenBank/DDBJ whole genome shotgun (WGS) entry which is preliminary data.</text>
</comment>
<dbReference type="InterPro" id="IPR007210">
    <property type="entry name" value="ABC_Gly_betaine_transp_sub-bd"/>
</dbReference>
<sequence length="320" mass="34080">MRKLVALALVGTLLTGCGLSAGSTVPVAVGPGSIKPVLSGVRLAVGSKDFTENIVLGYIAELALSAAGAQVSDLTNIQGSNSSRNALLAGQVDLTWEYTGTAWISYLGHSDVIVDPVQQFDKVRDADKANGVSWIAMSPVNDKYAIAANAEVAKKFTVHTLSQLAKVDPADVTFCLETEFASRNDGFPGMVKKYGIPSQNVKILGTGAVYQATKDAKACNWGEVFTTDARILSLNLQVLDDDQHFFPQYNAALTVRSSVLAAHPQIEQVLEPVSAKLDNQTMQQLNAQVDVQGKDPADVARDWLVKEGFVTSRDMPPSGA</sequence>
<reference evidence="3 4" key="1">
    <citation type="submission" date="2018-08" db="EMBL/GenBank/DDBJ databases">
        <title>Genomic Encyclopedia of Archaeal and Bacterial Type Strains, Phase II (KMG-II): from individual species to whole genera.</title>
        <authorList>
            <person name="Goeker M."/>
        </authorList>
    </citation>
    <scope>NUCLEOTIDE SEQUENCE [LARGE SCALE GENOMIC DNA]</scope>
    <source>
        <strain evidence="3 4">DSM 45791</strain>
    </source>
</reference>
<dbReference type="GO" id="GO:0043190">
    <property type="term" value="C:ATP-binding cassette (ABC) transporter complex"/>
    <property type="evidence" value="ECO:0007669"/>
    <property type="project" value="InterPro"/>
</dbReference>
<protein>
    <submittedName>
        <fullName evidence="3">Osmoprotectant transport system substrate-binding protein</fullName>
    </submittedName>
</protein>
<dbReference type="Gene3D" id="3.40.190.10">
    <property type="entry name" value="Periplasmic binding protein-like II"/>
    <property type="match status" value="1"/>
</dbReference>
<keyword evidence="1" id="KW-0732">Signal</keyword>
<dbReference type="Pfam" id="PF04069">
    <property type="entry name" value="OpuAC"/>
    <property type="match status" value="1"/>
</dbReference>
<feature type="domain" description="ABC-type glycine betaine transport system substrate-binding" evidence="2">
    <location>
        <begin position="43"/>
        <end position="304"/>
    </location>
</feature>
<dbReference type="GO" id="GO:0022857">
    <property type="term" value="F:transmembrane transporter activity"/>
    <property type="evidence" value="ECO:0007669"/>
    <property type="project" value="InterPro"/>
</dbReference>
<name>A0A3E0HTQ8_9PSEU</name>
<dbReference type="Gene3D" id="3.40.190.120">
    <property type="entry name" value="Osmoprotection protein (prox), domain 2"/>
    <property type="match status" value="1"/>
</dbReference>
<dbReference type="CDD" id="cd13611">
    <property type="entry name" value="PBP2_YehZ"/>
    <property type="match status" value="1"/>
</dbReference>
<dbReference type="OrthoDB" id="9781705at2"/>
<dbReference type="PROSITE" id="PS51257">
    <property type="entry name" value="PROKAR_LIPOPROTEIN"/>
    <property type="match status" value="1"/>
</dbReference>
<evidence type="ECO:0000256" key="1">
    <source>
        <dbReference type="SAM" id="SignalP"/>
    </source>
</evidence>
<dbReference type="RefSeq" id="WP_116174480.1">
    <property type="nucleotide sequence ID" value="NZ_CP144375.1"/>
</dbReference>
<evidence type="ECO:0000313" key="3">
    <source>
        <dbReference type="EMBL" id="REH49933.1"/>
    </source>
</evidence>
<organism evidence="3 4">
    <name type="scientific">Kutzneria buriramensis</name>
    <dbReference type="NCBI Taxonomy" id="1045776"/>
    <lineage>
        <taxon>Bacteria</taxon>
        <taxon>Bacillati</taxon>
        <taxon>Actinomycetota</taxon>
        <taxon>Actinomycetes</taxon>
        <taxon>Pseudonocardiales</taxon>
        <taxon>Pseudonocardiaceae</taxon>
        <taxon>Kutzneria</taxon>
    </lineage>
</organism>
<evidence type="ECO:0000259" key="2">
    <source>
        <dbReference type="Pfam" id="PF04069"/>
    </source>
</evidence>
<feature type="chain" id="PRO_5039533060" evidence="1">
    <location>
        <begin position="22"/>
        <end position="320"/>
    </location>
</feature>
<dbReference type="AlphaFoldDB" id="A0A3E0HTQ8"/>